<evidence type="ECO:0000256" key="6">
    <source>
        <dbReference type="SAM" id="MobiDB-lite"/>
    </source>
</evidence>
<feature type="transmembrane region" description="Helical" evidence="7">
    <location>
        <begin position="672"/>
        <end position="695"/>
    </location>
</feature>
<dbReference type="PROSITE" id="PS51380">
    <property type="entry name" value="EXS"/>
    <property type="match status" value="1"/>
</dbReference>
<feature type="transmembrane region" description="Helical" evidence="7">
    <location>
        <begin position="601"/>
        <end position="623"/>
    </location>
</feature>
<organism evidence="10 11">
    <name type="scientific">Aspergillus turcosus</name>
    <dbReference type="NCBI Taxonomy" id="1245748"/>
    <lineage>
        <taxon>Eukaryota</taxon>
        <taxon>Fungi</taxon>
        <taxon>Dikarya</taxon>
        <taxon>Ascomycota</taxon>
        <taxon>Pezizomycotina</taxon>
        <taxon>Eurotiomycetes</taxon>
        <taxon>Eurotiomycetidae</taxon>
        <taxon>Eurotiales</taxon>
        <taxon>Aspergillaceae</taxon>
        <taxon>Aspergillus</taxon>
        <taxon>Aspergillus subgen. Fumigati</taxon>
    </lineage>
</organism>
<gene>
    <name evidence="10" type="ORF">CFD26_100320</name>
</gene>
<evidence type="ECO:0000256" key="2">
    <source>
        <dbReference type="ARBA" id="ARBA00009665"/>
    </source>
</evidence>
<evidence type="ECO:0000313" key="10">
    <source>
        <dbReference type="EMBL" id="RLL98103.1"/>
    </source>
</evidence>
<feature type="compositionally biased region" description="Acidic residues" evidence="6">
    <location>
        <begin position="1025"/>
        <end position="1047"/>
    </location>
</feature>
<feature type="compositionally biased region" description="Basic and acidic residues" evidence="6">
    <location>
        <begin position="1000"/>
        <end position="1009"/>
    </location>
</feature>
<dbReference type="InterPro" id="IPR022234">
    <property type="entry name" value="DUF3759"/>
</dbReference>
<dbReference type="GO" id="GO:0000822">
    <property type="term" value="F:inositol hexakisphosphate binding"/>
    <property type="evidence" value="ECO:0007669"/>
    <property type="project" value="TreeGrafter"/>
</dbReference>
<feature type="region of interest" description="Disordered" evidence="6">
    <location>
        <begin position="966"/>
        <end position="1061"/>
    </location>
</feature>
<evidence type="ECO:0000256" key="7">
    <source>
        <dbReference type="SAM" id="Phobius"/>
    </source>
</evidence>
<feature type="compositionally biased region" description="Basic and acidic residues" evidence="6">
    <location>
        <begin position="220"/>
        <end position="235"/>
    </location>
</feature>
<evidence type="ECO:0008006" key="12">
    <source>
        <dbReference type="Google" id="ProtNLM"/>
    </source>
</evidence>
<sequence length="1061" mass="121616">MAWGWEESHEAHREVYGERRHESSLSHELIAGAASFAGMKAWEDYQRREGKPVSHAFAKEALAGFVGAEVDKLIETKGLDEVDKIRAHRHAKENAERMYEEHYIDRHGAPEYDPDRYPPHERFDRAGLNDQTTTPSGTSDNKRLEVPNSFRSPSIPIQGDPLATTTSRSTPSQRDERQPLRVPGSRFSAVVGSYGSIIASPPQHSAASDLVSLELPDPALDPKDDAFYTPRRDSMPRSVPKTPSPVMSRRDISRNLPQDASKSPAAKSAGGSKGSLRNNSAGPSTRKTSQILKRVFSYPDWEPPEKRGQTDTPSSEVQRREDDFFAFLDGELAKIESFYQMKEDEATQRLQVLRQQLHIMRDRRIQEILGAKSKSKKAEARQSNGFGKKNTLDVFNLKETLLGRGRIGKNSEALAQMNTPAALQAQNPEAVSGRRDFMRRPEDTPNTEVTYRFAKRKLKYALQEYYRGLELLKAYAYLNRTAFRKINKKYDKLVNARPTMRYMSERVNKAWFVQSEVVENLMAATEDLYARYLERGNRKVTISKLRHTINKSGDYSPNTFRAGLLSMAGVLFGIQALIYASRHLEHSDPSVQVQTSYLLQIYGGYFLIVLHFLLFCFDCMIWTKTKINYVFVFEYDTRHALDWRQLSELPCGFMFMLGLFMWLNFLTINSMYVYWPVVLVGLTMIILFLPAPVLYHRSRKWWAYSNWRLMLAGLYPVEFRDFFLGDMYCSQTYAMGNIELFFCLYAQHWNNPPQCNSSHSRLLGFFQCLPSIWRALQCIRRYADTKNVFPHLVNCGKYMFGVLYYATLSMYRIEKMTRFQAPFVTFALLNAVYTSVWDLIMDWSLGNPYAKHPLLREVLAFRKAWVYYIAMVVDVIIRFNWIYYAIFARDMQHSALLSFMVALSEIFRRGVWTIFRVENEHCTNVLLFRASRDVPLPYEVATPEDEVDRPGEDMPLQDQPATIPLSAPADVEYGTPITPRLTRPRGLSRVGSLMAAAHAQDFERRKRPDQLIGPSATHGPTTTDDTSDEEEDDPVDPQPDTDIDEAVADGLSAADARRTPK</sequence>
<dbReference type="Pfam" id="PF12585">
    <property type="entry name" value="DUF3759"/>
    <property type="match status" value="1"/>
</dbReference>
<dbReference type="Pfam" id="PF03105">
    <property type="entry name" value="SPX"/>
    <property type="match status" value="1"/>
</dbReference>
<evidence type="ECO:0000259" key="9">
    <source>
        <dbReference type="PROSITE" id="PS51382"/>
    </source>
</evidence>
<reference evidence="10 11" key="1">
    <citation type="submission" date="2018-08" db="EMBL/GenBank/DDBJ databases">
        <title>Draft genome sequences of two Aspergillus turcosus clinical strains isolated from bronchoalveolar lavage fluid: one azole-susceptible and the other azole-resistant.</title>
        <authorList>
            <person name="Parent-Michaud M."/>
            <person name="Dufresne P.J."/>
            <person name="Fournier E."/>
            <person name="Martineau C."/>
            <person name="Moreira S."/>
            <person name="Perkins V."/>
            <person name="De Repentigny L."/>
            <person name="Dufresne S.F."/>
        </authorList>
    </citation>
    <scope>NUCLEOTIDE SEQUENCE [LARGE SCALE GENOMIC DNA]</scope>
    <source>
        <strain evidence="10">HMR AF 1038</strain>
    </source>
</reference>
<dbReference type="CDD" id="cd14475">
    <property type="entry name" value="SPX_SYG1_like"/>
    <property type="match status" value="1"/>
</dbReference>
<feature type="compositionally biased region" description="Polar residues" evidence="6">
    <location>
        <begin position="163"/>
        <end position="172"/>
    </location>
</feature>
<name>A0A397HEC9_9EURO</name>
<feature type="compositionally biased region" description="Polar residues" evidence="6">
    <location>
        <begin position="129"/>
        <end position="139"/>
    </location>
</feature>
<dbReference type="InterPro" id="IPR004331">
    <property type="entry name" value="SPX_dom"/>
</dbReference>
<evidence type="ECO:0000313" key="11">
    <source>
        <dbReference type="Proteomes" id="UP000215289"/>
    </source>
</evidence>
<keyword evidence="5 7" id="KW-0472">Membrane</keyword>
<dbReference type="Proteomes" id="UP000215289">
    <property type="component" value="Unassembled WGS sequence"/>
</dbReference>
<dbReference type="InterPro" id="IPR004342">
    <property type="entry name" value="EXS_C"/>
</dbReference>
<proteinExistence type="inferred from homology"/>
<evidence type="ECO:0000256" key="5">
    <source>
        <dbReference type="ARBA" id="ARBA00023136"/>
    </source>
</evidence>
<keyword evidence="11" id="KW-1185">Reference proteome</keyword>
<feature type="transmembrane region" description="Helical" evidence="7">
    <location>
        <begin position="823"/>
        <end position="845"/>
    </location>
</feature>
<feature type="compositionally biased region" description="Low complexity" evidence="6">
    <location>
        <begin position="260"/>
        <end position="270"/>
    </location>
</feature>
<dbReference type="GO" id="GO:0006817">
    <property type="term" value="P:phosphate ion transport"/>
    <property type="evidence" value="ECO:0007669"/>
    <property type="project" value="TreeGrafter"/>
</dbReference>
<comment type="caution">
    <text evidence="10">The sequence shown here is derived from an EMBL/GenBank/DDBJ whole genome shotgun (WGS) entry which is preliminary data.</text>
</comment>
<evidence type="ECO:0000256" key="1">
    <source>
        <dbReference type="ARBA" id="ARBA00004141"/>
    </source>
</evidence>
<feature type="region of interest" description="Disordered" evidence="6">
    <location>
        <begin position="107"/>
        <end position="185"/>
    </location>
</feature>
<feature type="transmembrane region" description="Helical" evidence="7">
    <location>
        <begin position="643"/>
        <end position="665"/>
    </location>
</feature>
<dbReference type="GO" id="GO:0016036">
    <property type="term" value="P:cellular response to phosphate starvation"/>
    <property type="evidence" value="ECO:0007669"/>
    <property type="project" value="TreeGrafter"/>
</dbReference>
<accession>A0A397HEC9</accession>
<comment type="similarity">
    <text evidence="2">Belongs to the SYG1 (TC 2.A.94) family.</text>
</comment>
<feature type="domain" description="EXS" evidence="8">
    <location>
        <begin position="754"/>
        <end position="948"/>
    </location>
</feature>
<feature type="compositionally biased region" description="Polar residues" evidence="6">
    <location>
        <begin position="276"/>
        <end position="291"/>
    </location>
</feature>
<protein>
    <recommendedName>
        <fullName evidence="12">EXS domain-containing protein</fullName>
    </recommendedName>
</protein>
<dbReference type="AlphaFoldDB" id="A0A397HEC9"/>
<feature type="compositionally biased region" description="Basic and acidic residues" evidence="6">
    <location>
        <begin position="107"/>
        <end position="127"/>
    </location>
</feature>
<feature type="transmembrane region" description="Helical" evidence="7">
    <location>
        <begin position="865"/>
        <end position="886"/>
    </location>
</feature>
<feature type="region of interest" description="Disordered" evidence="6">
    <location>
        <begin position="425"/>
        <end position="444"/>
    </location>
</feature>
<dbReference type="PANTHER" id="PTHR10783">
    <property type="entry name" value="XENOTROPIC AND POLYTROPIC RETROVIRUS RECEPTOR 1-RELATED"/>
    <property type="match status" value="1"/>
</dbReference>
<evidence type="ECO:0000256" key="4">
    <source>
        <dbReference type="ARBA" id="ARBA00022989"/>
    </source>
</evidence>
<dbReference type="OrthoDB" id="9970435at2759"/>
<comment type="subcellular location">
    <subcellularLocation>
        <location evidence="1">Membrane</location>
        <topology evidence="1">Multi-pass membrane protein</topology>
    </subcellularLocation>
</comment>
<keyword evidence="4 7" id="KW-1133">Transmembrane helix</keyword>
<dbReference type="EMBL" id="NIDN02000060">
    <property type="protein sequence ID" value="RLL98103.1"/>
    <property type="molecule type" value="Genomic_DNA"/>
</dbReference>
<evidence type="ECO:0000256" key="3">
    <source>
        <dbReference type="ARBA" id="ARBA00022692"/>
    </source>
</evidence>
<dbReference type="PROSITE" id="PS51382">
    <property type="entry name" value="SPX"/>
    <property type="match status" value="1"/>
</dbReference>
<dbReference type="GO" id="GO:0005886">
    <property type="term" value="C:plasma membrane"/>
    <property type="evidence" value="ECO:0007669"/>
    <property type="project" value="TreeGrafter"/>
</dbReference>
<dbReference type="GO" id="GO:0005794">
    <property type="term" value="C:Golgi apparatus"/>
    <property type="evidence" value="ECO:0007669"/>
    <property type="project" value="TreeGrafter"/>
</dbReference>
<feature type="domain" description="SPX" evidence="9">
    <location>
        <begin position="246"/>
        <end position="504"/>
    </location>
</feature>
<dbReference type="STRING" id="1245748.A0A397HEC9"/>
<dbReference type="Pfam" id="PF03124">
    <property type="entry name" value="EXS"/>
    <property type="match status" value="1"/>
</dbReference>
<evidence type="ECO:0000259" key="8">
    <source>
        <dbReference type="PROSITE" id="PS51380"/>
    </source>
</evidence>
<feature type="compositionally biased region" description="Basic and acidic residues" evidence="6">
    <location>
        <begin position="432"/>
        <end position="443"/>
    </location>
</feature>
<dbReference type="PANTHER" id="PTHR10783:SF103">
    <property type="entry name" value="SOLUTE CARRIER FAMILY 53 MEMBER 1"/>
    <property type="match status" value="1"/>
</dbReference>
<keyword evidence="3 7" id="KW-0812">Transmembrane</keyword>
<feature type="region of interest" description="Disordered" evidence="6">
    <location>
        <begin position="197"/>
        <end position="319"/>
    </location>
</feature>